<evidence type="ECO:0000256" key="6">
    <source>
        <dbReference type="SAM" id="Phobius"/>
    </source>
</evidence>
<keyword evidence="9" id="KW-1185">Reference proteome</keyword>
<evidence type="ECO:0000313" key="9">
    <source>
        <dbReference type="Proteomes" id="UP000253919"/>
    </source>
</evidence>
<comment type="subcellular location">
    <subcellularLocation>
        <location evidence="1">Cell membrane</location>
        <topology evidence="1">Multi-pass membrane protein</topology>
    </subcellularLocation>
</comment>
<evidence type="ECO:0000313" key="8">
    <source>
        <dbReference type="EMBL" id="RDC64893.1"/>
    </source>
</evidence>
<dbReference type="AlphaFoldDB" id="A0A369QIY7"/>
<evidence type="ECO:0000256" key="4">
    <source>
        <dbReference type="ARBA" id="ARBA00022989"/>
    </source>
</evidence>
<dbReference type="PANTHER" id="PTHR36115">
    <property type="entry name" value="PROLINE-RICH ANTIGEN HOMOLOG-RELATED"/>
    <property type="match status" value="1"/>
</dbReference>
<dbReference type="GO" id="GO:0005886">
    <property type="term" value="C:plasma membrane"/>
    <property type="evidence" value="ECO:0007669"/>
    <property type="project" value="UniProtKB-SubCell"/>
</dbReference>
<keyword evidence="2" id="KW-1003">Cell membrane</keyword>
<protein>
    <recommendedName>
        <fullName evidence="7">RDD domain-containing protein</fullName>
    </recommendedName>
</protein>
<keyword evidence="5 6" id="KW-0472">Membrane</keyword>
<gene>
    <name evidence="8" type="ORF">AHMF7616_03515</name>
</gene>
<name>A0A369QIY7_9BACT</name>
<feature type="transmembrane region" description="Helical" evidence="6">
    <location>
        <begin position="50"/>
        <end position="77"/>
    </location>
</feature>
<evidence type="ECO:0000256" key="5">
    <source>
        <dbReference type="ARBA" id="ARBA00023136"/>
    </source>
</evidence>
<dbReference type="RefSeq" id="WP_115373982.1">
    <property type="nucleotide sequence ID" value="NZ_QASA01000001.1"/>
</dbReference>
<proteinExistence type="predicted"/>
<dbReference type="InterPro" id="IPR010432">
    <property type="entry name" value="RDD"/>
</dbReference>
<dbReference type="Pfam" id="PF06271">
    <property type="entry name" value="RDD"/>
    <property type="match status" value="1"/>
</dbReference>
<dbReference type="InterPro" id="IPR051791">
    <property type="entry name" value="Pra-immunoreactive"/>
</dbReference>
<evidence type="ECO:0000256" key="3">
    <source>
        <dbReference type="ARBA" id="ARBA00022692"/>
    </source>
</evidence>
<keyword evidence="3 6" id="KW-0812">Transmembrane</keyword>
<dbReference type="OrthoDB" id="9793824at2"/>
<dbReference type="Proteomes" id="UP000253919">
    <property type="component" value="Unassembled WGS sequence"/>
</dbReference>
<feature type="transmembrane region" description="Helical" evidence="6">
    <location>
        <begin position="89"/>
        <end position="110"/>
    </location>
</feature>
<dbReference type="EMBL" id="QASA01000001">
    <property type="protein sequence ID" value="RDC64893.1"/>
    <property type="molecule type" value="Genomic_DNA"/>
</dbReference>
<dbReference type="PANTHER" id="PTHR36115:SF4">
    <property type="entry name" value="MEMBRANE PROTEIN"/>
    <property type="match status" value="1"/>
</dbReference>
<organism evidence="8 9">
    <name type="scientific">Adhaeribacter pallidiroseus</name>
    <dbReference type="NCBI Taxonomy" id="2072847"/>
    <lineage>
        <taxon>Bacteria</taxon>
        <taxon>Pseudomonadati</taxon>
        <taxon>Bacteroidota</taxon>
        <taxon>Cytophagia</taxon>
        <taxon>Cytophagales</taxon>
        <taxon>Hymenobacteraceae</taxon>
        <taxon>Adhaeribacter</taxon>
    </lineage>
</organism>
<feature type="transmembrane region" description="Helical" evidence="6">
    <location>
        <begin position="17"/>
        <end position="38"/>
    </location>
</feature>
<evidence type="ECO:0000259" key="7">
    <source>
        <dbReference type="Pfam" id="PF06271"/>
    </source>
</evidence>
<sequence>MINPTIDFSYPSIRRRLLSYSVDLFIVICVFMLVGVIIDLAGTAPDWLRGFILLFMLFLYEPVFVSIFGGTLGYQLFRMRVVNEKTYENLPFLLAVWRFVVKLFFGWLSFLTATFNPRRRAIHDLFAGALMVQVG</sequence>
<evidence type="ECO:0000256" key="2">
    <source>
        <dbReference type="ARBA" id="ARBA00022475"/>
    </source>
</evidence>
<comment type="caution">
    <text evidence="8">The sequence shown here is derived from an EMBL/GenBank/DDBJ whole genome shotgun (WGS) entry which is preliminary data.</text>
</comment>
<feature type="domain" description="RDD" evidence="7">
    <location>
        <begin position="10"/>
        <end position="128"/>
    </location>
</feature>
<keyword evidence="4 6" id="KW-1133">Transmembrane helix</keyword>
<accession>A0A369QIY7</accession>
<reference evidence="8 9" key="1">
    <citation type="submission" date="2018-04" db="EMBL/GenBank/DDBJ databases">
        <title>Adhaeribacter sp. HMF7616 genome sequencing and assembly.</title>
        <authorList>
            <person name="Kang H."/>
            <person name="Kang J."/>
            <person name="Cha I."/>
            <person name="Kim H."/>
            <person name="Joh K."/>
        </authorList>
    </citation>
    <scope>NUCLEOTIDE SEQUENCE [LARGE SCALE GENOMIC DNA]</scope>
    <source>
        <strain evidence="8 9">HMF7616</strain>
    </source>
</reference>
<evidence type="ECO:0000256" key="1">
    <source>
        <dbReference type="ARBA" id="ARBA00004651"/>
    </source>
</evidence>